<dbReference type="eggNOG" id="arCOG04907">
    <property type="taxonomic scope" value="Archaea"/>
</dbReference>
<keyword evidence="3" id="KW-1185">Reference proteome</keyword>
<feature type="transmembrane region" description="Helical" evidence="1">
    <location>
        <begin position="92"/>
        <end position="122"/>
    </location>
</feature>
<keyword evidence="1" id="KW-0812">Transmembrane</keyword>
<evidence type="ECO:0000313" key="2">
    <source>
        <dbReference type="EMBL" id="ADG13423.1"/>
    </source>
</evidence>
<accession>D5VS70</accession>
<organism evidence="2 3">
    <name type="scientific">Methanocaldococcus infernus (strain DSM 11812 / JCM 15783 / ME)</name>
    <dbReference type="NCBI Taxonomy" id="573063"/>
    <lineage>
        <taxon>Archaea</taxon>
        <taxon>Methanobacteriati</taxon>
        <taxon>Methanobacteriota</taxon>
        <taxon>Methanomada group</taxon>
        <taxon>Methanococci</taxon>
        <taxon>Methanococcales</taxon>
        <taxon>Methanocaldococcaceae</taxon>
        <taxon>Methanocaldococcus</taxon>
    </lineage>
</organism>
<feature type="transmembrane region" description="Helical" evidence="1">
    <location>
        <begin position="53"/>
        <end position="80"/>
    </location>
</feature>
<gene>
    <name evidence="2" type="ordered locus">Metin_0756</name>
</gene>
<dbReference type="KEGG" id="mif:Metin_0756"/>
<keyword evidence="1" id="KW-1133">Transmembrane helix</keyword>
<dbReference type="GeneID" id="9131768"/>
<protein>
    <recommendedName>
        <fullName evidence="4">DUF5518 domain-containing protein</fullName>
    </recommendedName>
</protein>
<dbReference type="Proteomes" id="UP000002061">
    <property type="component" value="Chromosome"/>
</dbReference>
<reference evidence="2" key="1">
    <citation type="submission" date="2010-04" db="EMBL/GenBank/DDBJ databases">
        <title>Complete sequence of Methanocaldococcus infernus ME.</title>
        <authorList>
            <consortium name="US DOE Joint Genome Institute"/>
            <person name="Lucas S."/>
            <person name="Copeland A."/>
            <person name="Lapidus A."/>
            <person name="Cheng J.-F."/>
            <person name="Bruce D."/>
            <person name="Goodwin L."/>
            <person name="Pitluck S."/>
            <person name="Munk A.C."/>
            <person name="Detter J.C."/>
            <person name="Han C."/>
            <person name="Tapia R."/>
            <person name="Land M."/>
            <person name="Hauser L."/>
            <person name="Kyrpides N."/>
            <person name="Mikhailova N."/>
            <person name="Sieprawska-Lupa M."/>
            <person name="Whitman W.B."/>
            <person name="Woyke T."/>
        </authorList>
    </citation>
    <scope>NUCLEOTIDE SEQUENCE [LARGE SCALE GENOMIC DNA]</scope>
    <source>
        <strain evidence="2">ME</strain>
    </source>
</reference>
<dbReference type="Pfam" id="PF17647">
    <property type="entry name" value="DUF5518"/>
    <property type="match status" value="1"/>
</dbReference>
<dbReference type="HOGENOM" id="CLU_151706_0_0_2"/>
<feature type="transmembrane region" description="Helical" evidence="1">
    <location>
        <begin position="12"/>
        <end position="41"/>
    </location>
</feature>
<keyword evidence="1" id="KW-0472">Membrane</keyword>
<dbReference type="RefSeq" id="WP_013100169.1">
    <property type="nucleotide sequence ID" value="NC_014122.1"/>
</dbReference>
<dbReference type="EMBL" id="CP002009">
    <property type="protein sequence ID" value="ADG13423.1"/>
    <property type="molecule type" value="Genomic_DNA"/>
</dbReference>
<evidence type="ECO:0000256" key="1">
    <source>
        <dbReference type="SAM" id="Phobius"/>
    </source>
</evidence>
<dbReference type="STRING" id="573063.Metin_0756"/>
<name>D5VS70_METIM</name>
<proteinExistence type="predicted"/>
<evidence type="ECO:0000313" key="3">
    <source>
        <dbReference type="Proteomes" id="UP000002061"/>
    </source>
</evidence>
<dbReference type="AlphaFoldDB" id="D5VS70"/>
<sequence>MNINKDKIITPVLIGGVVGGILGVFCCLMYIVAGALATYLYSKEEFIELESSAVVGAIAGVIAGVIEFIINFILNMVFLIHMSNTPPMFSGFYSIALAIGFIFSIIFGAILGAIGGVLYHYIANR</sequence>
<dbReference type="InterPro" id="IPR040493">
    <property type="entry name" value="DUF5518"/>
</dbReference>
<evidence type="ECO:0008006" key="4">
    <source>
        <dbReference type="Google" id="ProtNLM"/>
    </source>
</evidence>